<keyword evidence="1" id="KW-0472">Membrane</keyword>
<dbReference type="AlphaFoldDB" id="A0A265V0B7"/>
<name>A0A265V0B7_9FLAO</name>
<keyword evidence="1" id="KW-1133">Transmembrane helix</keyword>
<sequence length="572" mass="65916">MNTKAPNTIFELKFISVLHEKLTICTAVLFFLCSWVSSAQVTTQIDTTTIKIGEQISYKINVETDSVAIVVFPEGQTFLPLEAVEATDIDTVRKESQYLLSRIYKLTQFDSGRYTIPRQKVLIGDRSFFTDSVKVAVNYIEVDTTKQKLYDIKPIMEVQKSSGNWWKWLLLILGFVGLVAFLIYWFIWRKKPLTEEEEIALLPPYDRAKLALHKLEEHNYLRRSEIKTYYSELTFIIRKYLDDKVYDRSLESTTDELISRLKLFKDGNQFPFKTETIVNIESILKRADLVKFAKSKPDTALAEIDKKTVEKEIDNIKTCLPEPSEEEKLLDEQYKENREKKQKRQKIILTAAISIALLVATYVGFSLKYGFTYVNDTILGDESKELLVGDWVESAYGFPPIWIETPEVLKREEVGDSKEEQNQPKTAVFRFLSKEAGIDIQVSTTTFNISTQQGQPQQMSDEDKAKDLISASENFLKKLEANGATDITVKREEFKTPNGASGIKTYGTMNLVITENKTIRAKYMNLVFRAENVRQQIVLRWRESDNYAEDIVKRITDSIELVPEELPKEDDV</sequence>
<evidence type="ECO:0000256" key="1">
    <source>
        <dbReference type="SAM" id="Phobius"/>
    </source>
</evidence>
<evidence type="ECO:0008006" key="4">
    <source>
        <dbReference type="Google" id="ProtNLM"/>
    </source>
</evidence>
<proteinExistence type="predicted"/>
<organism evidence="2 3">
    <name type="scientific">Winogradskyella aurantia</name>
    <dbReference type="NCBI Taxonomy" id="1915063"/>
    <lineage>
        <taxon>Bacteria</taxon>
        <taxon>Pseudomonadati</taxon>
        <taxon>Bacteroidota</taxon>
        <taxon>Flavobacteriia</taxon>
        <taxon>Flavobacteriales</taxon>
        <taxon>Flavobacteriaceae</taxon>
        <taxon>Winogradskyella</taxon>
    </lineage>
</organism>
<comment type="caution">
    <text evidence="2">The sequence shown here is derived from an EMBL/GenBank/DDBJ whole genome shotgun (WGS) entry which is preliminary data.</text>
</comment>
<dbReference type="Proteomes" id="UP000216840">
    <property type="component" value="Unassembled WGS sequence"/>
</dbReference>
<accession>A0A265V0B7</accession>
<protein>
    <recommendedName>
        <fullName evidence="4">DUF4381 domain-containing protein</fullName>
    </recommendedName>
</protein>
<dbReference type="EMBL" id="NGJN01000001">
    <property type="protein sequence ID" value="OZV70995.1"/>
    <property type="molecule type" value="Genomic_DNA"/>
</dbReference>
<evidence type="ECO:0000313" key="2">
    <source>
        <dbReference type="EMBL" id="OZV70995.1"/>
    </source>
</evidence>
<keyword evidence="1" id="KW-0812">Transmembrane</keyword>
<evidence type="ECO:0000313" key="3">
    <source>
        <dbReference type="Proteomes" id="UP000216840"/>
    </source>
</evidence>
<gene>
    <name evidence="2" type="ORF">CA834_02450</name>
</gene>
<dbReference type="RefSeq" id="WP_094967069.1">
    <property type="nucleotide sequence ID" value="NZ_NGJN01000001.1"/>
</dbReference>
<feature type="transmembrane region" description="Helical" evidence="1">
    <location>
        <begin position="165"/>
        <end position="187"/>
    </location>
</feature>
<reference evidence="2 3" key="1">
    <citation type="submission" date="2017-05" db="EMBL/GenBank/DDBJ databases">
        <title>The draft genome sequence of Idiomarina salinarum WNB302.</title>
        <authorList>
            <person name="Sun Y."/>
            <person name="Chen B."/>
            <person name="Du Z."/>
        </authorList>
    </citation>
    <scope>NUCLEOTIDE SEQUENCE [LARGE SCALE GENOMIC DNA]</scope>
    <source>
        <strain evidence="2 3">WNB302</strain>
    </source>
</reference>
<feature type="transmembrane region" description="Helical" evidence="1">
    <location>
        <begin position="347"/>
        <end position="365"/>
    </location>
</feature>
<dbReference type="OrthoDB" id="9807384at2"/>
<keyword evidence="3" id="KW-1185">Reference proteome</keyword>